<feature type="transmembrane region" description="Helical" evidence="8">
    <location>
        <begin position="27"/>
        <end position="47"/>
    </location>
</feature>
<dbReference type="InterPro" id="IPR043429">
    <property type="entry name" value="ArtM/GltK/GlnP/TcyL/YhdX-like"/>
</dbReference>
<protein>
    <recommendedName>
        <fullName evidence="9">ABC transmembrane type-1 domain-containing protein</fullName>
    </recommendedName>
</protein>
<evidence type="ECO:0000256" key="3">
    <source>
        <dbReference type="ARBA" id="ARBA00022475"/>
    </source>
</evidence>
<evidence type="ECO:0000256" key="5">
    <source>
        <dbReference type="ARBA" id="ARBA00022970"/>
    </source>
</evidence>
<reference evidence="10" key="1">
    <citation type="journal article" date="2014" name="Front. Microbiol.">
        <title>High frequency of phylogenetically diverse reductive dehalogenase-homologous genes in deep subseafloor sedimentary metagenomes.</title>
        <authorList>
            <person name="Kawai M."/>
            <person name="Futagami T."/>
            <person name="Toyoda A."/>
            <person name="Takaki Y."/>
            <person name="Nishi S."/>
            <person name="Hori S."/>
            <person name="Arai W."/>
            <person name="Tsubouchi T."/>
            <person name="Morono Y."/>
            <person name="Uchiyama I."/>
            <person name="Ito T."/>
            <person name="Fujiyama A."/>
            <person name="Inagaki F."/>
            <person name="Takami H."/>
        </authorList>
    </citation>
    <scope>NUCLEOTIDE SEQUENCE</scope>
    <source>
        <strain evidence="10">Expedition CK06-06</strain>
    </source>
</reference>
<keyword evidence="6 8" id="KW-1133">Transmembrane helix</keyword>
<evidence type="ECO:0000256" key="6">
    <source>
        <dbReference type="ARBA" id="ARBA00022989"/>
    </source>
</evidence>
<keyword evidence="7 8" id="KW-0472">Membrane</keyword>
<keyword evidence="4 8" id="KW-0812">Transmembrane</keyword>
<dbReference type="GO" id="GO:0006865">
    <property type="term" value="P:amino acid transport"/>
    <property type="evidence" value="ECO:0007669"/>
    <property type="project" value="UniProtKB-KW"/>
</dbReference>
<name>X0TPL9_9ZZZZ</name>
<feature type="non-terminal residue" evidence="10">
    <location>
        <position position="73"/>
    </location>
</feature>
<keyword evidence="2" id="KW-0813">Transport</keyword>
<dbReference type="Gene3D" id="1.10.3720.10">
    <property type="entry name" value="MetI-like"/>
    <property type="match status" value="1"/>
</dbReference>
<dbReference type="PANTHER" id="PTHR30614:SF0">
    <property type="entry name" value="L-CYSTINE TRANSPORT SYSTEM PERMEASE PROTEIN TCYL"/>
    <property type="match status" value="1"/>
</dbReference>
<dbReference type="InterPro" id="IPR010065">
    <property type="entry name" value="AA_ABC_transptr_permease_3TM"/>
</dbReference>
<dbReference type="NCBIfam" id="TIGR01726">
    <property type="entry name" value="HEQRo_perm_3TM"/>
    <property type="match status" value="1"/>
</dbReference>
<feature type="domain" description="ABC transmembrane type-1" evidence="9">
    <location>
        <begin position="23"/>
        <end position="73"/>
    </location>
</feature>
<dbReference type="InterPro" id="IPR035906">
    <property type="entry name" value="MetI-like_sf"/>
</dbReference>
<comment type="caution">
    <text evidence="10">The sequence shown here is derived from an EMBL/GenBank/DDBJ whole genome shotgun (WGS) entry which is preliminary data.</text>
</comment>
<evidence type="ECO:0000256" key="8">
    <source>
        <dbReference type="SAM" id="Phobius"/>
    </source>
</evidence>
<evidence type="ECO:0000256" key="1">
    <source>
        <dbReference type="ARBA" id="ARBA00004651"/>
    </source>
</evidence>
<evidence type="ECO:0000256" key="4">
    <source>
        <dbReference type="ARBA" id="ARBA00022692"/>
    </source>
</evidence>
<gene>
    <name evidence="10" type="ORF">S01H1_30101</name>
</gene>
<sequence length="73" mass="8015">MVDFLIQQGRIFIDIFSYLIPALPTTLAITISAFILAVCLGLLVSLARLSEWGILRGLAKVYVDVLRGIPLLV</sequence>
<dbReference type="PROSITE" id="PS50928">
    <property type="entry name" value="ABC_TM1"/>
    <property type="match status" value="1"/>
</dbReference>
<dbReference type="PANTHER" id="PTHR30614">
    <property type="entry name" value="MEMBRANE COMPONENT OF AMINO ACID ABC TRANSPORTER"/>
    <property type="match status" value="1"/>
</dbReference>
<dbReference type="SUPFAM" id="SSF161098">
    <property type="entry name" value="MetI-like"/>
    <property type="match status" value="1"/>
</dbReference>
<evidence type="ECO:0000256" key="2">
    <source>
        <dbReference type="ARBA" id="ARBA00022448"/>
    </source>
</evidence>
<organism evidence="10">
    <name type="scientific">marine sediment metagenome</name>
    <dbReference type="NCBI Taxonomy" id="412755"/>
    <lineage>
        <taxon>unclassified sequences</taxon>
        <taxon>metagenomes</taxon>
        <taxon>ecological metagenomes</taxon>
    </lineage>
</organism>
<dbReference type="InterPro" id="IPR000515">
    <property type="entry name" value="MetI-like"/>
</dbReference>
<accession>X0TPL9</accession>
<evidence type="ECO:0000256" key="7">
    <source>
        <dbReference type="ARBA" id="ARBA00023136"/>
    </source>
</evidence>
<dbReference type="EMBL" id="BARS01018501">
    <property type="protein sequence ID" value="GAF95199.1"/>
    <property type="molecule type" value="Genomic_DNA"/>
</dbReference>
<proteinExistence type="predicted"/>
<comment type="subcellular location">
    <subcellularLocation>
        <location evidence="1">Cell membrane</location>
        <topology evidence="1">Multi-pass membrane protein</topology>
    </subcellularLocation>
</comment>
<dbReference type="GO" id="GO:0022857">
    <property type="term" value="F:transmembrane transporter activity"/>
    <property type="evidence" value="ECO:0007669"/>
    <property type="project" value="InterPro"/>
</dbReference>
<evidence type="ECO:0000259" key="9">
    <source>
        <dbReference type="PROSITE" id="PS50928"/>
    </source>
</evidence>
<keyword evidence="5" id="KW-0029">Amino-acid transport</keyword>
<evidence type="ECO:0000313" key="10">
    <source>
        <dbReference type="EMBL" id="GAF95199.1"/>
    </source>
</evidence>
<keyword evidence="3" id="KW-1003">Cell membrane</keyword>
<dbReference type="GO" id="GO:0043190">
    <property type="term" value="C:ATP-binding cassette (ABC) transporter complex"/>
    <property type="evidence" value="ECO:0007669"/>
    <property type="project" value="InterPro"/>
</dbReference>
<dbReference type="AlphaFoldDB" id="X0TPL9"/>